<dbReference type="InterPro" id="IPR007381">
    <property type="entry name" value="CheF1/F2"/>
</dbReference>
<accession>A0A1G9R2V5</accession>
<dbReference type="STRING" id="660521.SAMN04487949_1151"/>
<dbReference type="Proteomes" id="UP000199451">
    <property type="component" value="Unassembled WGS sequence"/>
</dbReference>
<comment type="function">
    <text evidence="1">Involved in taxis signal transduction.</text>
</comment>
<reference evidence="3" key="1">
    <citation type="submission" date="2016-10" db="EMBL/GenBank/DDBJ databases">
        <authorList>
            <person name="Varghese N."/>
            <person name="Submissions S."/>
        </authorList>
    </citation>
    <scope>NUCLEOTIDE SEQUENCE [LARGE SCALE GENOMIC DNA]</scope>
    <source>
        <strain evidence="3">CGMCC 1.10119</strain>
    </source>
</reference>
<dbReference type="RefSeq" id="WP_089694923.1">
    <property type="nucleotide sequence ID" value="NZ_FNHL01000001.1"/>
</dbReference>
<keyword evidence="1" id="KW-0145">Chemotaxis</keyword>
<dbReference type="PANTHER" id="PTHR42201">
    <property type="entry name" value="TAXIS PROTEIN"/>
    <property type="match status" value="1"/>
</dbReference>
<dbReference type="AlphaFoldDB" id="A0A1G9R2V5"/>
<sequence>MSESVVADFVGRFYTEDVQGGEPVKGRVLLSKKRLVLAREGGKTTIPLSGIFDVSVGFVPGELAEFFDDTVTLAYETRGQKHTAVVEGRNGNVDRFTTVLFKVLLNGTTVRVKHPDRVGGRVTDASTTKAKLSLKPQSVKFVGERDSFTIDLAAVSNIERTTRQLGGKTQPVLEISHLDGGQALVSVVAVPSGRKTNIFGRYVRLEYGSIQEEVGELDHSEEELEALVALYSTGGSANLGTLLNAEPAQITMVLNSLHDDGLVVDGDGATKLTPKGRVAVTTHLERVNA</sequence>
<dbReference type="PIRSF" id="PIRSF026802">
    <property type="entry name" value="UCP026802"/>
    <property type="match status" value="1"/>
</dbReference>
<dbReference type="OrthoDB" id="337296at2157"/>
<name>A0A1G9R2V5_9EURY</name>
<dbReference type="EMBL" id="FNHL01000001">
    <property type="protein sequence ID" value="SDM17579.1"/>
    <property type="molecule type" value="Genomic_DNA"/>
</dbReference>
<keyword evidence="3" id="KW-1185">Reference proteome</keyword>
<dbReference type="Pfam" id="PF04283">
    <property type="entry name" value="CheF-arch"/>
    <property type="match status" value="1"/>
</dbReference>
<gene>
    <name evidence="2" type="ORF">SAMN04487949_1151</name>
</gene>
<evidence type="ECO:0000313" key="2">
    <source>
        <dbReference type="EMBL" id="SDM17579.1"/>
    </source>
</evidence>
<evidence type="ECO:0000313" key="3">
    <source>
        <dbReference type="Proteomes" id="UP000199451"/>
    </source>
</evidence>
<evidence type="ECO:0000256" key="1">
    <source>
        <dbReference type="PIRNR" id="PIRNR026802"/>
    </source>
</evidence>
<organism evidence="2 3">
    <name type="scientific">Halogranum gelatinilyticum</name>
    <dbReference type="NCBI Taxonomy" id="660521"/>
    <lineage>
        <taxon>Archaea</taxon>
        <taxon>Methanobacteriati</taxon>
        <taxon>Methanobacteriota</taxon>
        <taxon>Stenosarchaea group</taxon>
        <taxon>Halobacteria</taxon>
        <taxon>Halobacteriales</taxon>
        <taxon>Haloferacaceae</taxon>
    </lineage>
</organism>
<comment type="subunit">
    <text evidence="1">Interacts with chemotaxis (Che) proteins as well as flagella accessory (Fla) proteins.</text>
</comment>
<dbReference type="PANTHER" id="PTHR42201:SF1">
    <property type="entry name" value="TAXIS PROTEIN"/>
    <property type="match status" value="1"/>
</dbReference>
<protein>
    <recommendedName>
        <fullName evidence="1">Taxis protein CheF</fullName>
    </recommendedName>
</protein>
<proteinExistence type="predicted"/>
<dbReference type="GO" id="GO:0006935">
    <property type="term" value="P:chemotaxis"/>
    <property type="evidence" value="ECO:0007669"/>
    <property type="project" value="UniProtKB-UniRule"/>
</dbReference>